<dbReference type="PROSITE" id="PS51296">
    <property type="entry name" value="RIESKE"/>
    <property type="match status" value="1"/>
</dbReference>
<keyword evidence="4" id="KW-0411">Iron-sulfur</keyword>
<dbReference type="GO" id="GO:0046872">
    <property type="term" value="F:metal ion binding"/>
    <property type="evidence" value="ECO:0007669"/>
    <property type="project" value="UniProtKB-KW"/>
</dbReference>
<dbReference type="Gene3D" id="3.50.50.60">
    <property type="entry name" value="FAD/NAD(P)-binding domain"/>
    <property type="match status" value="1"/>
</dbReference>
<evidence type="ECO:0000256" key="3">
    <source>
        <dbReference type="ARBA" id="ARBA00023004"/>
    </source>
</evidence>
<dbReference type="SUPFAM" id="SSF51905">
    <property type="entry name" value="FAD/NAD(P)-binding domain"/>
    <property type="match status" value="1"/>
</dbReference>
<evidence type="ECO:0000256" key="4">
    <source>
        <dbReference type="ARBA" id="ARBA00023014"/>
    </source>
</evidence>
<keyword evidence="5" id="KW-1015">Disulfide bond</keyword>
<keyword evidence="3" id="KW-0408">Iron</keyword>
<name>A0A1G8YQQ0_9EURY</name>
<dbReference type="Pfam" id="PF01266">
    <property type="entry name" value="DAO"/>
    <property type="match status" value="1"/>
</dbReference>
<dbReference type="OrthoDB" id="5623at2157"/>
<dbReference type="Gene3D" id="2.102.10.10">
    <property type="entry name" value="Rieske [2Fe-2S] iron-sulphur domain"/>
    <property type="match status" value="1"/>
</dbReference>
<accession>A0A1G8YQQ0</accession>
<dbReference type="Pfam" id="PF00355">
    <property type="entry name" value="Rieske"/>
    <property type="match status" value="1"/>
</dbReference>
<keyword evidence="8" id="KW-1185">Reference proteome</keyword>
<dbReference type="Gene3D" id="3.30.9.10">
    <property type="entry name" value="D-Amino Acid Oxidase, subunit A, domain 2"/>
    <property type="match status" value="1"/>
</dbReference>
<dbReference type="PRINTS" id="PR00162">
    <property type="entry name" value="RIESKE"/>
</dbReference>
<dbReference type="InterPro" id="IPR006076">
    <property type="entry name" value="FAD-dep_OxRdtase"/>
</dbReference>
<dbReference type="InterPro" id="IPR017941">
    <property type="entry name" value="Rieske_2Fe-2S"/>
</dbReference>
<dbReference type="SUPFAM" id="SSF50022">
    <property type="entry name" value="ISP domain"/>
    <property type="match status" value="1"/>
</dbReference>
<dbReference type="InterPro" id="IPR005805">
    <property type="entry name" value="Rieske_Fe-S_prot_C"/>
</dbReference>
<proteinExistence type="predicted"/>
<dbReference type="InterPro" id="IPR036922">
    <property type="entry name" value="Rieske_2Fe-2S_sf"/>
</dbReference>
<evidence type="ECO:0000259" key="6">
    <source>
        <dbReference type="PROSITE" id="PS51296"/>
    </source>
</evidence>
<dbReference type="InterPro" id="IPR038010">
    <property type="entry name" value="YhfW_C"/>
</dbReference>
<gene>
    <name evidence="7" type="ORF">SAMN04488571_103149</name>
</gene>
<dbReference type="EMBL" id="FNFT01000003">
    <property type="protein sequence ID" value="SDK05076.1"/>
    <property type="molecule type" value="Genomic_DNA"/>
</dbReference>
<dbReference type="STRING" id="2200.GCA_001571405_00148"/>
<dbReference type="GO" id="GO:0016020">
    <property type="term" value="C:membrane"/>
    <property type="evidence" value="ECO:0007669"/>
    <property type="project" value="InterPro"/>
</dbReference>
<feature type="domain" description="Rieske" evidence="6">
    <location>
        <begin position="466"/>
        <end position="554"/>
    </location>
</feature>
<reference evidence="7 8" key="1">
    <citation type="submission" date="2016-10" db="EMBL/GenBank/DDBJ databases">
        <authorList>
            <person name="Varghese N."/>
            <person name="Submissions S."/>
        </authorList>
    </citation>
    <scope>NUCLEOTIDE SEQUENCE [LARGE SCALE GENOMIC DNA]</scope>
    <source>
        <strain evidence="7 8">DSM 2373</strain>
    </source>
</reference>
<organism evidence="7 8">
    <name type="scientific">Methanoculleus thermophilus</name>
    <dbReference type="NCBI Taxonomy" id="2200"/>
    <lineage>
        <taxon>Archaea</taxon>
        <taxon>Methanobacteriati</taxon>
        <taxon>Methanobacteriota</taxon>
        <taxon>Stenosarchaea group</taxon>
        <taxon>Methanomicrobia</taxon>
        <taxon>Methanomicrobiales</taxon>
        <taxon>Methanomicrobiaceae</taxon>
        <taxon>Methanoculleus</taxon>
    </lineage>
</organism>
<dbReference type="PANTHER" id="PTHR13847:SF274">
    <property type="entry name" value="RIESKE 2FE-2S IRON-SULFUR PROTEIN YHFW-RELATED"/>
    <property type="match status" value="1"/>
</dbReference>
<dbReference type="FunFam" id="2.102.10.10:FF:000014">
    <property type="entry name" value="Oxidoreductase, FAD dependent"/>
    <property type="match status" value="1"/>
</dbReference>
<sequence length="554" mass="60961">MHSGKFLSFRPRHQVPGPPCSILHNRYMGVAAPTSEEAHMVEISGSRGDLPGRHESYWMATSPETAFPPLDGEGRVDVAVIGGGIAGITTAFLLKQAGLTVALLDAYRIATGTTGHTTAKITSLHRLVYRYLIDRFGSKKAKQYGDANQAGIEMVASLVRDYNIPCSFERKPAYTYAEFEEERDLVAAEADAARSLGLPAAFTDEVPLPGRTHGAVVFEDQAQFHPRNYLLLLAGHLPGEGSYVFEMTRALDIEERAGGVNVKTDRGSLSSDYAVLATHYPIYDRPGAYFARMHASRSYALGIRIDEPFPNGIFINAGDPVHSWRSQPTEDGDLVIVTGVAHDSGTVTDTRAHYRNLETYARAIYPVASVDYRWSAQDYITLDRVPYIGRLAAGHDRVFVATGFQKWGMAAGTAAGMILADLILGRTNPWAEVFDPLRFQDQPEFPEKVKKRLAAAGGAIEIDANRIDRETEAIPPGEGKVVEIDEEKIALFRDEHGKVHTLDPTCMHMGCTVAWNNAERSWDCPCHGSRYGADGRVIESPTVRDLKEKEVVRK</sequence>
<keyword evidence="1" id="KW-0001">2Fe-2S</keyword>
<evidence type="ECO:0000313" key="7">
    <source>
        <dbReference type="EMBL" id="SDK05076.1"/>
    </source>
</evidence>
<evidence type="ECO:0000313" key="8">
    <source>
        <dbReference type="Proteomes" id="UP000326500"/>
    </source>
</evidence>
<dbReference type="AlphaFoldDB" id="A0A1G8YQQ0"/>
<keyword evidence="2" id="KW-0479">Metal-binding</keyword>
<evidence type="ECO:0000256" key="1">
    <source>
        <dbReference type="ARBA" id="ARBA00022714"/>
    </source>
</evidence>
<dbReference type="Proteomes" id="UP000326500">
    <property type="component" value="Unassembled WGS sequence"/>
</dbReference>
<protein>
    <submittedName>
        <fullName evidence="7">Glycine/D-amino acid oxidase</fullName>
    </submittedName>
</protein>
<dbReference type="InterPro" id="IPR036188">
    <property type="entry name" value="FAD/NAD-bd_sf"/>
</dbReference>
<evidence type="ECO:0000256" key="5">
    <source>
        <dbReference type="ARBA" id="ARBA00023157"/>
    </source>
</evidence>
<dbReference type="CDD" id="cd03477">
    <property type="entry name" value="Rieske_YhfW_C"/>
    <property type="match status" value="1"/>
</dbReference>
<evidence type="ECO:0000256" key="2">
    <source>
        <dbReference type="ARBA" id="ARBA00022723"/>
    </source>
</evidence>
<dbReference type="GO" id="GO:0005737">
    <property type="term" value="C:cytoplasm"/>
    <property type="evidence" value="ECO:0007669"/>
    <property type="project" value="TreeGrafter"/>
</dbReference>
<dbReference type="PANTHER" id="PTHR13847">
    <property type="entry name" value="SARCOSINE DEHYDROGENASE-RELATED"/>
    <property type="match status" value="1"/>
</dbReference>
<dbReference type="GO" id="GO:0051537">
    <property type="term" value="F:2 iron, 2 sulfur cluster binding"/>
    <property type="evidence" value="ECO:0007669"/>
    <property type="project" value="UniProtKB-KW"/>
</dbReference>